<protein>
    <recommendedName>
        <fullName evidence="4">Nuclear transport factor 2 family protein</fullName>
    </recommendedName>
</protein>
<keyword evidence="3" id="KW-1185">Reference proteome</keyword>
<evidence type="ECO:0008006" key="4">
    <source>
        <dbReference type="Google" id="ProtNLM"/>
    </source>
</evidence>
<comment type="caution">
    <text evidence="2">The sequence shown here is derived from an EMBL/GenBank/DDBJ whole genome shotgun (WGS) entry which is preliminary data.</text>
</comment>
<feature type="chain" id="PRO_5046594064" description="Nuclear transport factor 2 family protein" evidence="1">
    <location>
        <begin position="20"/>
        <end position="185"/>
    </location>
</feature>
<reference evidence="2 3" key="1">
    <citation type="submission" date="2024-09" db="EMBL/GenBank/DDBJ databases">
        <authorList>
            <person name="Sun Q."/>
            <person name="Mori K."/>
        </authorList>
    </citation>
    <scope>NUCLEOTIDE SEQUENCE [LARGE SCALE GENOMIC DNA]</scope>
    <source>
        <strain evidence="2 3">CECT 8622</strain>
    </source>
</reference>
<dbReference type="SUPFAM" id="SSF54427">
    <property type="entry name" value="NTF2-like"/>
    <property type="match status" value="1"/>
</dbReference>
<accession>A0ABV5FAI6</accession>
<name>A0ABV5FAI6_9FLAO</name>
<dbReference type="RefSeq" id="WP_379860664.1">
    <property type="nucleotide sequence ID" value="NZ_JBHMFC010000021.1"/>
</dbReference>
<gene>
    <name evidence="2" type="ORF">ACFFU9_06890</name>
</gene>
<evidence type="ECO:0000256" key="1">
    <source>
        <dbReference type="SAM" id="SignalP"/>
    </source>
</evidence>
<dbReference type="EMBL" id="JBHMFC010000021">
    <property type="protein sequence ID" value="MFB9056470.1"/>
    <property type="molecule type" value="Genomic_DNA"/>
</dbReference>
<organism evidence="2 3">
    <name type="scientific">Mariniflexile ostreae</name>
    <dbReference type="NCBI Taxonomy" id="1520892"/>
    <lineage>
        <taxon>Bacteria</taxon>
        <taxon>Pseudomonadati</taxon>
        <taxon>Bacteroidota</taxon>
        <taxon>Flavobacteriia</taxon>
        <taxon>Flavobacteriales</taxon>
        <taxon>Flavobacteriaceae</taxon>
        <taxon>Mariniflexile</taxon>
    </lineage>
</organism>
<dbReference type="Gene3D" id="3.10.450.50">
    <property type="match status" value="1"/>
</dbReference>
<sequence>MKKYVTILLLFSLIFSAQAQDKTLIDYSDKVQTLDSTLETFYAVISGEKGANRNWTLFKYLFKPGAKLIPSGRNSEGAHLVSYLSPDDYIKKSDSWLKEQGFFQKEVSRTINTFGNIAQVFSTYETYYSHTDETPFMRGINSVQLLNDEERWWIINIYWAHETESNFIPQVYLPKERGRTYSNFQ</sequence>
<evidence type="ECO:0000313" key="3">
    <source>
        <dbReference type="Proteomes" id="UP001589585"/>
    </source>
</evidence>
<evidence type="ECO:0000313" key="2">
    <source>
        <dbReference type="EMBL" id="MFB9056470.1"/>
    </source>
</evidence>
<proteinExistence type="predicted"/>
<dbReference type="Proteomes" id="UP001589585">
    <property type="component" value="Unassembled WGS sequence"/>
</dbReference>
<dbReference type="InterPro" id="IPR032710">
    <property type="entry name" value="NTF2-like_dom_sf"/>
</dbReference>
<keyword evidence="1" id="KW-0732">Signal</keyword>
<feature type="signal peptide" evidence="1">
    <location>
        <begin position="1"/>
        <end position="19"/>
    </location>
</feature>